<evidence type="ECO:0000313" key="2">
    <source>
        <dbReference type="EMBL" id="AIR88127.1"/>
    </source>
</evidence>
<dbReference type="STRING" id="157783.LK03_02195"/>
<dbReference type="KEGG" id="psw:LK03_02195"/>
<keyword evidence="3" id="KW-1185">Reference proteome</keyword>
<sequence>MNWEEGVEFATKNLRIAKKDMARVQGEMKVLQDRREKLESKRAHLVAKHEGEFEAAEHEEHEAAQAYAQAMAEDDSGTERKAEGLLQKASQALAIMKQALKGANTVASALTIQITELDESIEDKQAELEALKTSTLQAARFYWSDRFEILTRELVKLAAHVSASEDLLGYGDSFSKMYIPNLSPRVNSYISNCEVRTLREAVRLEQLTDI</sequence>
<dbReference type="Proteomes" id="UP000029493">
    <property type="component" value="Chromosome"/>
</dbReference>
<protein>
    <submittedName>
        <fullName evidence="2">Uncharacterized protein</fullName>
    </submittedName>
</protein>
<evidence type="ECO:0000256" key="1">
    <source>
        <dbReference type="SAM" id="Coils"/>
    </source>
</evidence>
<feature type="coiled-coil region" evidence="1">
    <location>
        <begin position="107"/>
        <end position="134"/>
    </location>
</feature>
<dbReference type="AlphaFoldDB" id="A0A089WNQ1"/>
<evidence type="ECO:0000313" key="3">
    <source>
        <dbReference type="Proteomes" id="UP000029493"/>
    </source>
</evidence>
<gene>
    <name evidence="2" type="ORF">LK03_02195</name>
</gene>
<keyword evidence="1" id="KW-0175">Coiled coil</keyword>
<dbReference type="EMBL" id="CP009455">
    <property type="protein sequence ID" value="AIR88127.1"/>
    <property type="molecule type" value="Genomic_DNA"/>
</dbReference>
<name>A0A089WNQ1_9PSED</name>
<accession>A0A089WNQ1</accession>
<feature type="coiled-coil region" evidence="1">
    <location>
        <begin position="7"/>
        <end position="48"/>
    </location>
</feature>
<proteinExistence type="predicted"/>
<organism evidence="2 3">
    <name type="scientific">Pseudomonas cremoricolorata</name>
    <dbReference type="NCBI Taxonomy" id="157783"/>
    <lineage>
        <taxon>Bacteria</taxon>
        <taxon>Pseudomonadati</taxon>
        <taxon>Pseudomonadota</taxon>
        <taxon>Gammaproteobacteria</taxon>
        <taxon>Pseudomonadales</taxon>
        <taxon>Pseudomonadaceae</taxon>
        <taxon>Pseudomonas</taxon>
    </lineage>
</organism>
<reference evidence="2 3" key="1">
    <citation type="submission" date="2014-09" db="EMBL/GenBank/DDBJ databases">
        <authorList>
            <person name="Chan K.-G."/>
        </authorList>
    </citation>
    <scope>NUCLEOTIDE SEQUENCE [LARGE SCALE GENOMIC DNA]</scope>
    <source>
        <strain evidence="2 3">ND07</strain>
    </source>
</reference>